<dbReference type="Proteomes" id="UP000277582">
    <property type="component" value="Unassembled WGS sequence"/>
</dbReference>
<keyword evidence="5" id="KW-1185">Reference proteome</keyword>
<dbReference type="Proteomes" id="UP000316217">
    <property type="component" value="Unassembled WGS sequence"/>
</dbReference>
<evidence type="ECO:0000313" key="6">
    <source>
        <dbReference type="Proteomes" id="UP000316217"/>
    </source>
</evidence>
<dbReference type="GO" id="GO:0022857">
    <property type="term" value="F:transmembrane transporter activity"/>
    <property type="evidence" value="ECO:0007669"/>
    <property type="project" value="InterPro"/>
</dbReference>
<organism evidence="3 5">
    <name type="scientific">Candidatus Methanodesulfokora washburnensis</name>
    <dbReference type="NCBI Taxonomy" id="2478471"/>
    <lineage>
        <taxon>Archaea</taxon>
        <taxon>Thermoproteota</taxon>
        <taxon>Candidatus Korarchaeia</taxon>
        <taxon>Candidatus Korarchaeia incertae sedis</taxon>
        <taxon>Candidatus Methanodesulfokora</taxon>
    </lineage>
</organism>
<feature type="transmembrane region" description="Helical" evidence="1">
    <location>
        <begin position="49"/>
        <end position="71"/>
    </location>
</feature>
<dbReference type="Pfam" id="PF07690">
    <property type="entry name" value="MFS_1"/>
    <property type="match status" value="2"/>
</dbReference>
<dbReference type="OrthoDB" id="56622at2157"/>
<keyword evidence="1" id="KW-1133">Transmembrane helix</keyword>
<keyword evidence="1" id="KW-0472">Membrane</keyword>
<evidence type="ECO:0000313" key="4">
    <source>
        <dbReference type="EMBL" id="RZN58194.1"/>
    </source>
</evidence>
<evidence type="ECO:0000313" key="3">
    <source>
        <dbReference type="EMBL" id="RSN73600.1"/>
    </source>
</evidence>
<feature type="transmembrane region" description="Helical" evidence="1">
    <location>
        <begin position="256"/>
        <end position="274"/>
    </location>
</feature>
<name>A0A429GI98_9CREN</name>
<sequence>MRDFVVKWIGSYRELGRDAKLVILSELIFGIGNGIYFTIWQLYLKAVGYSGTIIGMYSLISGITMSIFVVPGGYISDIAGKKGPVIASSVISAFSMLIVVISTDVSSLALSAVLGGIAWGLGGPSISALLADKAENRMEEGYSLFFFLSTAGMSVGNLLGWVPEFLVRLGGSYFSSYRIMLISASFFMFLSALPVIFVRESMDKRAEPWNIRKIRINKLLAKLFFLNFLIGFGAGFAIPLLPYYLSKKFSVESGPIGSVNLLSNIAGSLAYLAAPIMVRKIGMMRGLIIPQLSATILLLMLPYSHNFPMALSILVPRNILMNAVNPLWQALIMKSCDSRDRGTVNAISQLLWNLPNSVSAQIGGIMMDAVGLDSPVFTTGLIYLFYIFMIYILLRKENIG</sequence>
<feature type="transmembrane region" description="Helical" evidence="1">
    <location>
        <begin position="177"/>
        <end position="198"/>
    </location>
</feature>
<reference evidence="3 5" key="1">
    <citation type="submission" date="2018-10" db="EMBL/GenBank/DDBJ databases">
        <title>Co-occurring genomic capacity for anaerobic methane metabolism and dissimilatory sulfite reduction discovered in the Korarchaeota.</title>
        <authorList>
            <person name="Mckay L.J."/>
            <person name="Dlakic M."/>
            <person name="Fields M.W."/>
            <person name="Delmont T.O."/>
            <person name="Eren A.M."/>
            <person name="Jay Z.J."/>
            <person name="Klingelsmith K.B."/>
            <person name="Rusch D.B."/>
            <person name="Inskeep W.P."/>
        </authorList>
    </citation>
    <scope>NUCLEOTIDE SEQUENCE [LARGE SCALE GENOMIC DNA]</scope>
    <source>
        <strain evidence="3 5">MDKW</strain>
    </source>
</reference>
<feature type="transmembrane region" description="Helical" evidence="1">
    <location>
        <begin position="83"/>
        <end position="102"/>
    </location>
</feature>
<evidence type="ECO:0000313" key="5">
    <source>
        <dbReference type="Proteomes" id="UP000277582"/>
    </source>
</evidence>
<feature type="transmembrane region" description="Helical" evidence="1">
    <location>
        <begin position="142"/>
        <end position="162"/>
    </location>
</feature>
<dbReference type="EMBL" id="RCOS01000113">
    <property type="protein sequence ID" value="RSN73600.1"/>
    <property type="molecule type" value="Genomic_DNA"/>
</dbReference>
<evidence type="ECO:0000256" key="1">
    <source>
        <dbReference type="SAM" id="Phobius"/>
    </source>
</evidence>
<dbReference type="InterPro" id="IPR011701">
    <property type="entry name" value="MFS"/>
</dbReference>
<evidence type="ECO:0000259" key="2">
    <source>
        <dbReference type="PROSITE" id="PS50850"/>
    </source>
</evidence>
<dbReference type="EMBL" id="RXII01000121">
    <property type="protein sequence ID" value="RZN58194.1"/>
    <property type="molecule type" value="Genomic_DNA"/>
</dbReference>
<feature type="transmembrane region" description="Helical" evidence="1">
    <location>
        <begin position="108"/>
        <end position="130"/>
    </location>
</feature>
<comment type="caution">
    <text evidence="3">The sequence shown here is derived from an EMBL/GenBank/DDBJ whole genome shotgun (WGS) entry which is preliminary data.</text>
</comment>
<dbReference type="InterPro" id="IPR036259">
    <property type="entry name" value="MFS_trans_sf"/>
</dbReference>
<feature type="transmembrane region" description="Helical" evidence="1">
    <location>
        <begin position="286"/>
        <end position="304"/>
    </location>
</feature>
<proteinExistence type="predicted"/>
<dbReference type="AlphaFoldDB" id="A0A429GI98"/>
<keyword evidence="1" id="KW-0812">Transmembrane</keyword>
<dbReference type="SUPFAM" id="SSF103473">
    <property type="entry name" value="MFS general substrate transporter"/>
    <property type="match status" value="1"/>
</dbReference>
<dbReference type="PANTHER" id="PTHR23520:SF5">
    <property type="entry name" value="TRANSPORTER, PUTATIVE (AFU_ORTHOLOGUE AFUA_3G04000)-RELATED"/>
    <property type="match status" value="1"/>
</dbReference>
<dbReference type="Gene3D" id="1.20.1250.20">
    <property type="entry name" value="MFS general substrate transporter like domains"/>
    <property type="match status" value="1"/>
</dbReference>
<feature type="domain" description="Major facilitator superfamily (MFS) profile" evidence="2">
    <location>
        <begin position="18"/>
        <end position="398"/>
    </location>
</feature>
<dbReference type="PROSITE" id="PS50850">
    <property type="entry name" value="MFS"/>
    <property type="match status" value="1"/>
</dbReference>
<accession>A0A429GI98</accession>
<feature type="transmembrane region" description="Helical" evidence="1">
    <location>
        <begin position="21"/>
        <end position="43"/>
    </location>
</feature>
<feature type="transmembrane region" description="Helical" evidence="1">
    <location>
        <begin position="376"/>
        <end position="394"/>
    </location>
</feature>
<feature type="transmembrane region" description="Helical" evidence="1">
    <location>
        <begin position="219"/>
        <end position="244"/>
    </location>
</feature>
<dbReference type="PANTHER" id="PTHR23520">
    <property type="entry name" value="TRANSPORTER, PUTATIVE (AFU_ORTHOLOGUE AFUA_3G04000)-RELATED"/>
    <property type="match status" value="1"/>
</dbReference>
<dbReference type="InterPro" id="IPR020846">
    <property type="entry name" value="MFS_dom"/>
</dbReference>
<dbReference type="RefSeq" id="WP_125671840.1">
    <property type="nucleotide sequence ID" value="NZ_RCOS01000113.1"/>
</dbReference>
<reference evidence="4 6" key="2">
    <citation type="journal article" date="2019" name="Nat. Microbiol.">
        <title>Wide diversity of methane and short-chain alkane metabolisms in uncultured archaea.</title>
        <authorList>
            <person name="Borrel G."/>
            <person name="Adam P.S."/>
            <person name="McKay L.J."/>
            <person name="Chen L.X."/>
            <person name="Sierra-Garcia I.N."/>
            <person name="Sieber C.M."/>
            <person name="Letourneur Q."/>
            <person name="Ghozlane A."/>
            <person name="Andersen G.L."/>
            <person name="Li W.J."/>
            <person name="Hallam S.J."/>
            <person name="Muyzer G."/>
            <person name="de Oliveira V.M."/>
            <person name="Inskeep W.P."/>
            <person name="Banfield J.F."/>
            <person name="Gribaldo S."/>
        </authorList>
    </citation>
    <scope>NUCLEOTIDE SEQUENCE [LARGE SCALE GENOMIC DNA]</scope>
    <source>
        <strain evidence="4">NM4</strain>
    </source>
</reference>
<gene>
    <name evidence="3" type="ORF">D6D85_10020</name>
    <name evidence="4" type="ORF">EF810_07890</name>
</gene>
<protein>
    <submittedName>
        <fullName evidence="3">MFS transporter</fullName>
    </submittedName>
</protein>